<evidence type="ECO:0000256" key="4">
    <source>
        <dbReference type="ARBA" id="ARBA00022741"/>
    </source>
</evidence>
<organism evidence="7">
    <name type="scientific">uncultured marine microorganism HF4000_ANIW141A21</name>
    <dbReference type="NCBI Taxonomy" id="455535"/>
    <lineage>
        <taxon>unclassified sequences</taxon>
        <taxon>environmental samples</taxon>
    </lineage>
</organism>
<keyword evidence="4" id="KW-0547">Nucleotide-binding</keyword>
<dbReference type="SUPFAM" id="SSF52540">
    <property type="entry name" value="P-loop containing nucleoside triphosphate hydrolases"/>
    <property type="match status" value="1"/>
</dbReference>
<evidence type="ECO:0000256" key="3">
    <source>
        <dbReference type="ARBA" id="ARBA00022679"/>
    </source>
</evidence>
<keyword evidence="6" id="KW-0067">ATP-binding</keyword>
<dbReference type="HAMAP" id="MF_00234">
    <property type="entry name" value="Adenylate_kinase_AdkA"/>
    <property type="match status" value="1"/>
</dbReference>
<evidence type="ECO:0000256" key="2">
    <source>
        <dbReference type="ARBA" id="ARBA00022490"/>
    </source>
</evidence>
<dbReference type="EMBL" id="EU016608">
    <property type="protein sequence ID" value="ABZ07740.1"/>
    <property type="molecule type" value="Genomic_DNA"/>
</dbReference>
<reference evidence="7" key="1">
    <citation type="journal article" date="2008" name="ISME J.">
        <title>Genomic patterns of recombination, clonal divergence and environment in marine microbial populations.</title>
        <authorList>
            <person name="Konstantinidis K.T."/>
            <person name="Delong E.F."/>
        </authorList>
    </citation>
    <scope>NUCLEOTIDE SEQUENCE</scope>
</reference>
<protein>
    <recommendedName>
        <fullName evidence="8">Adenylate kinase</fullName>
    </recommendedName>
</protein>
<dbReference type="Gene3D" id="3.40.50.300">
    <property type="entry name" value="P-loop containing nucleotide triphosphate hydrolases"/>
    <property type="match status" value="1"/>
</dbReference>
<dbReference type="InterPro" id="IPR027417">
    <property type="entry name" value="P-loop_NTPase"/>
</dbReference>
<evidence type="ECO:0000313" key="7">
    <source>
        <dbReference type="EMBL" id="ABZ07740.1"/>
    </source>
</evidence>
<dbReference type="NCBIfam" id="NF003122">
    <property type="entry name" value="PRK04040.1"/>
    <property type="match status" value="1"/>
</dbReference>
<accession>B3T581</accession>
<keyword evidence="2" id="KW-0963">Cytoplasm</keyword>
<dbReference type="InterPro" id="IPR023477">
    <property type="entry name" value="Adenylate_kinase_AdkA"/>
</dbReference>
<dbReference type="GO" id="GO:0004017">
    <property type="term" value="F:AMP kinase activity"/>
    <property type="evidence" value="ECO:0007669"/>
    <property type="project" value="InterPro"/>
</dbReference>
<dbReference type="Pfam" id="PF13207">
    <property type="entry name" value="AAA_17"/>
    <property type="match status" value="1"/>
</dbReference>
<evidence type="ECO:0008006" key="8">
    <source>
        <dbReference type="Google" id="ProtNLM"/>
    </source>
</evidence>
<evidence type="ECO:0000256" key="1">
    <source>
        <dbReference type="ARBA" id="ARBA00004496"/>
    </source>
</evidence>
<evidence type="ECO:0000256" key="6">
    <source>
        <dbReference type="ARBA" id="ARBA00022840"/>
    </source>
</evidence>
<dbReference type="GO" id="GO:0005524">
    <property type="term" value="F:ATP binding"/>
    <property type="evidence" value="ECO:0007669"/>
    <property type="project" value="UniProtKB-KW"/>
</dbReference>
<sequence>MPSLDVAKRAIVVGIPGVGKSTIVNKTVELLKKQGLTAKFVIFGSVMFNEALKLGLAKHRDDMRKLSVDEQTKLQVLAASSIKNTSAEVVIVDTHLFIHTQEGYWPGIPESVLKALSPTHLICLEASPKEIMNRRARDGTRSRDPITEDEINRDLQLSRSMLSTLAILSGAPMLLTSNNEGKADEAALSVVKGLGILLG</sequence>
<comment type="subcellular location">
    <subcellularLocation>
        <location evidence="1">Cytoplasm</location>
    </subcellularLocation>
</comment>
<dbReference type="AlphaFoldDB" id="B3T581"/>
<keyword evidence="5" id="KW-0418">Kinase</keyword>
<name>B3T581_9ZZZZ</name>
<evidence type="ECO:0000256" key="5">
    <source>
        <dbReference type="ARBA" id="ARBA00022777"/>
    </source>
</evidence>
<proteinExistence type="inferred from homology"/>
<keyword evidence="3" id="KW-0808">Transferase</keyword>
<gene>
    <name evidence="7" type="ORF">ALOHA_HF4000ANIW141A21ctg1g25</name>
</gene>